<dbReference type="RefSeq" id="WP_094485896.1">
    <property type="nucleotide sequence ID" value="NZ_NOXX01000181.1"/>
</dbReference>
<keyword evidence="3" id="KW-0233">DNA recombination</keyword>
<evidence type="ECO:0000313" key="5">
    <source>
        <dbReference type="EMBL" id="OYQ45485.1"/>
    </source>
</evidence>
<dbReference type="Gene3D" id="1.10.150.130">
    <property type="match status" value="1"/>
</dbReference>
<dbReference type="InterPro" id="IPR035386">
    <property type="entry name" value="Arm-DNA-bind_5"/>
</dbReference>
<dbReference type="InterPro" id="IPR011010">
    <property type="entry name" value="DNA_brk_join_enz"/>
</dbReference>
<evidence type="ECO:0000259" key="4">
    <source>
        <dbReference type="PROSITE" id="PS51898"/>
    </source>
</evidence>
<dbReference type="CDD" id="cd01185">
    <property type="entry name" value="INTN1_C_like"/>
    <property type="match status" value="1"/>
</dbReference>
<dbReference type="OrthoDB" id="9806835at2"/>
<name>A0A255ZX42_9FLAO</name>
<dbReference type="InterPro" id="IPR010998">
    <property type="entry name" value="Integrase_recombinase_N"/>
</dbReference>
<dbReference type="PANTHER" id="PTHR30349:SF64">
    <property type="entry name" value="PROPHAGE INTEGRASE INTD-RELATED"/>
    <property type="match status" value="1"/>
</dbReference>
<sequence>MKIALRQRKKGNKITLYLDYYDQGKREYEHLGLYLTPEPDKGSLTKAQKDENKKILELAESIRSKRHLEVQNSIYGFRDKEKLKGSFFEFFYALTEKKKASLGNYGNWNAVRILIKEYNPKDVTFERLDKEWVEGFKDYLDYEAKTKTGEGISLNTKYSYFNKLRAALKQALKEGLIKFNPAEQVEPFPQDDVEREFLTLEELQKLANTHCRNETLKRMFIFSCLTGLRWSDIEKLKWSEIQHSDNLGYFIRFRQQKTNGAETLPIAEEARELLGEQKEPKERVFTGLKYGNWNKTYLKDWLIDAGINKHITFHCARHTYATLQLTLGTDIYTVSKLLGHKNLSTTEIYAKVINEKKVEAATKIKIKL</sequence>
<protein>
    <submittedName>
        <fullName evidence="5">Recombinase</fullName>
    </submittedName>
</protein>
<dbReference type="AlphaFoldDB" id="A0A255ZX42"/>
<evidence type="ECO:0000256" key="1">
    <source>
        <dbReference type="ARBA" id="ARBA00008857"/>
    </source>
</evidence>
<comment type="caution">
    <text evidence="5">The sequence shown here is derived from an EMBL/GenBank/DDBJ whole genome shotgun (WGS) entry which is preliminary data.</text>
</comment>
<evidence type="ECO:0000313" key="6">
    <source>
        <dbReference type="Proteomes" id="UP000216035"/>
    </source>
</evidence>
<evidence type="ECO:0000256" key="3">
    <source>
        <dbReference type="ARBA" id="ARBA00023172"/>
    </source>
</evidence>
<dbReference type="GO" id="GO:0015074">
    <property type="term" value="P:DNA integration"/>
    <property type="evidence" value="ECO:0007669"/>
    <property type="project" value="InterPro"/>
</dbReference>
<proteinExistence type="inferred from homology"/>
<keyword evidence="2" id="KW-0238">DNA-binding</keyword>
<reference evidence="5 6" key="1">
    <citation type="submission" date="2017-07" db="EMBL/GenBank/DDBJ databases">
        <title>Flavobacterium cyanobacteriorum sp. nov., isolated from cyanobacterial aggregates in a eutrophic lake.</title>
        <authorList>
            <person name="Cai H."/>
        </authorList>
    </citation>
    <scope>NUCLEOTIDE SEQUENCE [LARGE SCALE GENOMIC DNA]</scope>
    <source>
        <strain evidence="5 6">TH167</strain>
    </source>
</reference>
<dbReference type="Gene3D" id="1.10.443.10">
    <property type="entry name" value="Intergrase catalytic core"/>
    <property type="match status" value="1"/>
</dbReference>
<dbReference type="InterPro" id="IPR025269">
    <property type="entry name" value="SAM-like_dom"/>
</dbReference>
<keyword evidence="6" id="KW-1185">Reference proteome</keyword>
<dbReference type="EMBL" id="NOXX01000181">
    <property type="protein sequence ID" value="OYQ45485.1"/>
    <property type="molecule type" value="Genomic_DNA"/>
</dbReference>
<organism evidence="5 6">
    <name type="scientific">Flavobacterium aurantiibacter</name>
    <dbReference type="NCBI Taxonomy" id="2023067"/>
    <lineage>
        <taxon>Bacteria</taxon>
        <taxon>Pseudomonadati</taxon>
        <taxon>Bacteroidota</taxon>
        <taxon>Flavobacteriia</taxon>
        <taxon>Flavobacteriales</taxon>
        <taxon>Flavobacteriaceae</taxon>
        <taxon>Flavobacterium</taxon>
    </lineage>
</organism>
<accession>A0A255ZX42</accession>
<feature type="domain" description="Tyr recombinase" evidence="4">
    <location>
        <begin position="193"/>
        <end position="362"/>
    </location>
</feature>
<gene>
    <name evidence="5" type="ORF">CHX27_06215</name>
</gene>
<comment type="similarity">
    <text evidence="1">Belongs to the 'phage' integrase family.</text>
</comment>
<evidence type="ECO:0000256" key="2">
    <source>
        <dbReference type="ARBA" id="ARBA00023125"/>
    </source>
</evidence>
<dbReference type="GO" id="GO:0003677">
    <property type="term" value="F:DNA binding"/>
    <property type="evidence" value="ECO:0007669"/>
    <property type="project" value="UniProtKB-KW"/>
</dbReference>
<dbReference type="InterPro" id="IPR002104">
    <property type="entry name" value="Integrase_catalytic"/>
</dbReference>
<dbReference type="GO" id="GO:0006310">
    <property type="term" value="P:DNA recombination"/>
    <property type="evidence" value="ECO:0007669"/>
    <property type="project" value="UniProtKB-KW"/>
</dbReference>
<dbReference type="InterPro" id="IPR013762">
    <property type="entry name" value="Integrase-like_cat_sf"/>
</dbReference>
<dbReference type="Pfam" id="PF13102">
    <property type="entry name" value="Phage_int_SAM_5"/>
    <property type="match status" value="1"/>
</dbReference>
<dbReference type="SUPFAM" id="SSF56349">
    <property type="entry name" value="DNA breaking-rejoining enzymes"/>
    <property type="match status" value="1"/>
</dbReference>
<dbReference type="InterPro" id="IPR050090">
    <property type="entry name" value="Tyrosine_recombinase_XerCD"/>
</dbReference>
<dbReference type="Proteomes" id="UP000216035">
    <property type="component" value="Unassembled WGS sequence"/>
</dbReference>
<dbReference type="PROSITE" id="PS51898">
    <property type="entry name" value="TYR_RECOMBINASE"/>
    <property type="match status" value="1"/>
</dbReference>
<dbReference type="PANTHER" id="PTHR30349">
    <property type="entry name" value="PHAGE INTEGRASE-RELATED"/>
    <property type="match status" value="1"/>
</dbReference>
<dbReference type="Pfam" id="PF17293">
    <property type="entry name" value="Arm-DNA-bind_5"/>
    <property type="match status" value="1"/>
</dbReference>
<dbReference type="Pfam" id="PF00589">
    <property type="entry name" value="Phage_integrase"/>
    <property type="match status" value="1"/>
</dbReference>